<protein>
    <submittedName>
        <fullName evidence="7">Interleukin-8-like</fullName>
    </submittedName>
</protein>
<dbReference type="Ensembl" id="ENSCMIT00000028420.1">
    <property type="protein sequence ID" value="ENSCMIP00000027979.1"/>
    <property type="gene ID" value="ENSCMIG00000012166.1"/>
</dbReference>
<dbReference type="InterPro" id="IPR001089">
    <property type="entry name" value="Chemokine_CXC"/>
</dbReference>
<comment type="subcellular location">
    <subcellularLocation>
        <location evidence="1">Secreted</location>
    </subcellularLocation>
</comment>
<dbReference type="PRINTS" id="PR00437">
    <property type="entry name" value="SMALLCYTKCXC"/>
</dbReference>
<dbReference type="PANTHER" id="PTHR12015">
    <property type="entry name" value="SMALL INDUCIBLE CYTOKINE A"/>
    <property type="match status" value="1"/>
</dbReference>
<reference evidence="8" key="3">
    <citation type="journal article" date="2014" name="Nature">
        <title>Elephant shark genome provides unique insights into gnathostome evolution.</title>
        <authorList>
            <consortium name="International Elephant Shark Genome Sequencing Consortium"/>
            <person name="Venkatesh B."/>
            <person name="Lee A.P."/>
            <person name="Ravi V."/>
            <person name="Maurya A.K."/>
            <person name="Lian M.M."/>
            <person name="Swann J.B."/>
            <person name="Ohta Y."/>
            <person name="Flajnik M.F."/>
            <person name="Sutoh Y."/>
            <person name="Kasahara M."/>
            <person name="Hoon S."/>
            <person name="Gangu V."/>
            <person name="Roy S.W."/>
            <person name="Irimia M."/>
            <person name="Korzh V."/>
            <person name="Kondrychyn I."/>
            <person name="Lim Z.W."/>
            <person name="Tay B.H."/>
            <person name="Tohari S."/>
            <person name="Kong K.W."/>
            <person name="Ho S."/>
            <person name="Lorente-Galdos B."/>
            <person name="Quilez J."/>
            <person name="Marques-Bonet T."/>
            <person name="Raney B.J."/>
            <person name="Ingham P.W."/>
            <person name="Tay A."/>
            <person name="Hillier L.W."/>
            <person name="Minx P."/>
            <person name="Boehm T."/>
            <person name="Wilson R.K."/>
            <person name="Brenner S."/>
            <person name="Warren W.C."/>
        </authorList>
    </citation>
    <scope>NUCLEOTIDE SEQUENCE [LARGE SCALE GENOMIC DNA]</scope>
</reference>
<name>A0A4W3ICJ0_CALMI</name>
<evidence type="ECO:0000256" key="5">
    <source>
        <dbReference type="SAM" id="SignalP"/>
    </source>
</evidence>
<dbReference type="FunCoup" id="A0A4W3ICJ0">
    <property type="interactions" value="148"/>
</dbReference>
<dbReference type="GO" id="GO:0006955">
    <property type="term" value="P:immune response"/>
    <property type="evidence" value="ECO:0007669"/>
    <property type="project" value="InterPro"/>
</dbReference>
<dbReference type="InterPro" id="IPR036048">
    <property type="entry name" value="Interleukin_8-like_sf"/>
</dbReference>
<dbReference type="Gene3D" id="2.40.50.40">
    <property type="match status" value="1"/>
</dbReference>
<dbReference type="STRING" id="7868.ENSCMIP00000027979"/>
<dbReference type="GO" id="GO:0006952">
    <property type="term" value="P:defense response"/>
    <property type="evidence" value="ECO:0007669"/>
    <property type="project" value="InterPro"/>
</dbReference>
<feature type="domain" description="Chemokine interleukin-8-like" evidence="6">
    <location>
        <begin position="31"/>
        <end position="92"/>
    </location>
</feature>
<keyword evidence="3" id="KW-0202">Cytokine</keyword>
<dbReference type="SUPFAM" id="SSF54117">
    <property type="entry name" value="Interleukin 8-like chemokines"/>
    <property type="match status" value="1"/>
</dbReference>
<evidence type="ECO:0000313" key="7">
    <source>
        <dbReference type="Ensembl" id="ENSCMIP00000027979.1"/>
    </source>
</evidence>
<dbReference type="InParanoid" id="A0A4W3ICJ0"/>
<dbReference type="KEGG" id="cmk:103191142"/>
<dbReference type="PANTHER" id="PTHR12015:SF198">
    <property type="entry name" value="PLATELET BASIC PROTEIN"/>
    <property type="match status" value="1"/>
</dbReference>
<comment type="similarity">
    <text evidence="2">Belongs to the intercrine alpha (chemokine CxC) family.</text>
</comment>
<dbReference type="PRINTS" id="PR00436">
    <property type="entry name" value="INTERLEUKIN8"/>
</dbReference>
<dbReference type="CDD" id="cd00273">
    <property type="entry name" value="Chemokine_CXC"/>
    <property type="match status" value="1"/>
</dbReference>
<gene>
    <name evidence="7" type="primary">LOC103191142</name>
</gene>
<keyword evidence="4" id="KW-0964">Secreted</keyword>
<evidence type="ECO:0000256" key="1">
    <source>
        <dbReference type="ARBA" id="ARBA00004613"/>
    </source>
</evidence>
<dbReference type="SMART" id="SM00199">
    <property type="entry name" value="SCY"/>
    <property type="match status" value="1"/>
</dbReference>
<dbReference type="Proteomes" id="UP000314986">
    <property type="component" value="Unassembled WGS sequence"/>
</dbReference>
<proteinExistence type="inferred from homology"/>
<reference evidence="7" key="5">
    <citation type="submission" date="2025-09" db="UniProtKB">
        <authorList>
            <consortium name="Ensembl"/>
        </authorList>
    </citation>
    <scope>IDENTIFICATION</scope>
</reference>
<dbReference type="GeneID" id="103191142"/>
<reference evidence="8" key="2">
    <citation type="journal article" date="2007" name="PLoS Biol.">
        <title>Survey sequencing and comparative analysis of the elephant shark (Callorhinchus milii) genome.</title>
        <authorList>
            <person name="Venkatesh B."/>
            <person name="Kirkness E.F."/>
            <person name="Loh Y.H."/>
            <person name="Halpern A.L."/>
            <person name="Lee A.P."/>
            <person name="Johnson J."/>
            <person name="Dandona N."/>
            <person name="Viswanathan L.D."/>
            <person name="Tay A."/>
            <person name="Venter J.C."/>
            <person name="Strausberg R.L."/>
            <person name="Brenner S."/>
        </authorList>
    </citation>
    <scope>NUCLEOTIDE SEQUENCE [LARGE SCALE GENOMIC DNA]</scope>
</reference>
<sequence>MNSKVIVTTLSLLAFYVVSTQAASLRRTEVNLRCNCIRTNSNFIHPKFMDHIDIFPSGPHCPVVEIIATLKSGNRVCLYPEASWVKKIIEKMMTSNDERH</sequence>
<organism evidence="7 8">
    <name type="scientific">Callorhinchus milii</name>
    <name type="common">Ghost shark</name>
    <dbReference type="NCBI Taxonomy" id="7868"/>
    <lineage>
        <taxon>Eukaryota</taxon>
        <taxon>Metazoa</taxon>
        <taxon>Chordata</taxon>
        <taxon>Craniata</taxon>
        <taxon>Vertebrata</taxon>
        <taxon>Chondrichthyes</taxon>
        <taxon>Holocephali</taxon>
        <taxon>Chimaeriformes</taxon>
        <taxon>Callorhinchidae</taxon>
        <taxon>Callorhinchus</taxon>
    </lineage>
</organism>
<evidence type="ECO:0000256" key="2">
    <source>
        <dbReference type="ARBA" id="ARBA00010665"/>
    </source>
</evidence>
<keyword evidence="5" id="KW-0732">Signal</keyword>
<dbReference type="Pfam" id="PF00048">
    <property type="entry name" value="IL8"/>
    <property type="match status" value="1"/>
</dbReference>
<accession>A0A4W3ICJ0</accession>
<dbReference type="InterPro" id="IPR033899">
    <property type="entry name" value="CXC_Chemokine_domain"/>
</dbReference>
<dbReference type="InterPro" id="IPR001811">
    <property type="entry name" value="Chemokine_IL8-like_dom"/>
</dbReference>
<dbReference type="GO" id="GO:0005615">
    <property type="term" value="C:extracellular space"/>
    <property type="evidence" value="ECO:0007669"/>
    <property type="project" value="UniProtKB-KW"/>
</dbReference>
<evidence type="ECO:0000256" key="3">
    <source>
        <dbReference type="ARBA" id="ARBA00022514"/>
    </source>
</evidence>
<dbReference type="GO" id="GO:0008009">
    <property type="term" value="F:chemokine activity"/>
    <property type="evidence" value="ECO:0007669"/>
    <property type="project" value="InterPro"/>
</dbReference>
<evidence type="ECO:0000256" key="4">
    <source>
        <dbReference type="ARBA" id="ARBA00022525"/>
    </source>
</evidence>
<dbReference type="AlphaFoldDB" id="A0A4W3ICJ0"/>
<dbReference type="InterPro" id="IPR039809">
    <property type="entry name" value="Chemokine_b/g/d"/>
</dbReference>
<dbReference type="RefSeq" id="XP_007910295.1">
    <property type="nucleotide sequence ID" value="XM_007912104.1"/>
</dbReference>
<reference evidence="7" key="4">
    <citation type="submission" date="2025-08" db="UniProtKB">
        <authorList>
            <consortium name="Ensembl"/>
        </authorList>
    </citation>
    <scope>IDENTIFICATION</scope>
</reference>
<reference evidence="8" key="1">
    <citation type="journal article" date="2006" name="Science">
        <title>Ancient noncoding elements conserved in the human genome.</title>
        <authorList>
            <person name="Venkatesh B."/>
            <person name="Kirkness E.F."/>
            <person name="Loh Y.H."/>
            <person name="Halpern A.L."/>
            <person name="Lee A.P."/>
            <person name="Johnson J."/>
            <person name="Dandona N."/>
            <person name="Viswanathan L.D."/>
            <person name="Tay A."/>
            <person name="Venter J.C."/>
            <person name="Strausberg R.L."/>
            <person name="Brenner S."/>
        </authorList>
    </citation>
    <scope>NUCLEOTIDE SEQUENCE [LARGE SCALE GENOMIC DNA]</scope>
</reference>
<keyword evidence="8" id="KW-1185">Reference proteome</keyword>
<feature type="signal peptide" evidence="5">
    <location>
        <begin position="1"/>
        <end position="22"/>
    </location>
</feature>
<dbReference type="FunFam" id="2.40.50.40:FF:000004">
    <property type="entry name" value="C-X-C motif chemokine"/>
    <property type="match status" value="1"/>
</dbReference>
<evidence type="ECO:0000259" key="6">
    <source>
        <dbReference type="SMART" id="SM00199"/>
    </source>
</evidence>
<feature type="chain" id="PRO_5036463621" evidence="5">
    <location>
        <begin position="23"/>
        <end position="100"/>
    </location>
</feature>
<dbReference type="OMA" id="NGREACL"/>
<dbReference type="OrthoDB" id="9937393at2759"/>
<evidence type="ECO:0000313" key="8">
    <source>
        <dbReference type="Proteomes" id="UP000314986"/>
    </source>
</evidence>
<dbReference type="GeneTree" id="ENSGT00940000160757"/>